<dbReference type="EMBL" id="OBDZ01000001">
    <property type="protein sequence ID" value="SNY05526.1"/>
    <property type="molecule type" value="Genomic_DNA"/>
</dbReference>
<sequence>MRTKYLTIILIILITLIFSLNTMALAAESLRIDFIDVGQADSILIQLPNKEKMLIDGGNNEDGDLIVKYLTKLKINKLDYLVATHPHEDHIGGLDNIINNFKVNKVYMPKISHTSQTFRDLLIAIKEKGLKISIAKAGVSLIDKGDVQVRIIGPVKEDYKELNNYSAIVKINFNDTSFLFTGDAEAEVEEELVTSKIDLAADLLKIGHHGSSSSTTLAFLEKVNPQYGVISVGKDNKYGHPTKFTLEKLNRTGVEVYRTDQLGTIIAISDGQKITFNHKAPFISTTKISNNKLPLTISNLNLKDEIVLITNNGSEDINISNWKLLSLRGKQEFIFPQGTIIKAGESLKVVSGRNASKGKGQIIWTKSYIWNNNGDAAQLYDLKGNLIAEYY</sequence>
<keyword evidence="3" id="KW-1185">Reference proteome</keyword>
<dbReference type="Proteomes" id="UP000219573">
    <property type="component" value="Unassembled WGS sequence"/>
</dbReference>
<accession>A0A285F571</accession>
<evidence type="ECO:0000313" key="3">
    <source>
        <dbReference type="Proteomes" id="UP000219573"/>
    </source>
</evidence>
<proteinExistence type="predicted"/>
<dbReference type="InterPro" id="IPR036866">
    <property type="entry name" value="RibonucZ/Hydroxyglut_hydro"/>
</dbReference>
<dbReference type="CDD" id="cd07731">
    <property type="entry name" value="ComA-like_MBL-fold"/>
    <property type="match status" value="1"/>
</dbReference>
<gene>
    <name evidence="2" type="ORF">SAMN06265827_10177</name>
</gene>
<dbReference type="PROSITE" id="PS51841">
    <property type="entry name" value="LTD"/>
    <property type="match status" value="1"/>
</dbReference>
<evidence type="ECO:0000259" key="1">
    <source>
        <dbReference type="PROSITE" id="PS51841"/>
    </source>
</evidence>
<dbReference type="SUPFAM" id="SSF56281">
    <property type="entry name" value="Metallo-hydrolase/oxidoreductase"/>
    <property type="match status" value="1"/>
</dbReference>
<dbReference type="InterPro" id="IPR001322">
    <property type="entry name" value="Lamin_tail_dom"/>
</dbReference>
<dbReference type="InterPro" id="IPR036415">
    <property type="entry name" value="Lamin_tail_dom_sf"/>
</dbReference>
<keyword evidence="2" id="KW-0378">Hydrolase</keyword>
<dbReference type="InterPro" id="IPR052159">
    <property type="entry name" value="Competence_DNA_uptake"/>
</dbReference>
<dbReference type="PANTHER" id="PTHR30619:SF7">
    <property type="entry name" value="BETA-LACTAMASE DOMAIN PROTEIN"/>
    <property type="match status" value="1"/>
</dbReference>
<dbReference type="Gene3D" id="2.60.40.1260">
    <property type="entry name" value="Lamin Tail domain"/>
    <property type="match status" value="1"/>
</dbReference>
<dbReference type="SUPFAM" id="SSF74853">
    <property type="entry name" value="Lamin A/C globular tail domain"/>
    <property type="match status" value="1"/>
</dbReference>
<dbReference type="PANTHER" id="PTHR30619">
    <property type="entry name" value="DNA INTERNALIZATION/COMPETENCE PROTEIN COMEC/REC2"/>
    <property type="match status" value="1"/>
</dbReference>
<reference evidence="3" key="1">
    <citation type="submission" date="2017-09" db="EMBL/GenBank/DDBJ databases">
        <authorList>
            <person name="Varghese N."/>
            <person name="Submissions S."/>
        </authorList>
    </citation>
    <scope>NUCLEOTIDE SEQUENCE [LARGE SCALE GENOMIC DNA]</scope>
    <source>
        <strain evidence="3">MSL47</strain>
    </source>
</reference>
<dbReference type="Pfam" id="PF00753">
    <property type="entry name" value="Lactamase_B"/>
    <property type="match status" value="1"/>
</dbReference>
<dbReference type="SMART" id="SM00849">
    <property type="entry name" value="Lactamase_B"/>
    <property type="match status" value="1"/>
</dbReference>
<name>A0A285F571_9FIRM</name>
<dbReference type="RefSeq" id="WP_097016124.1">
    <property type="nucleotide sequence ID" value="NZ_OBDZ01000001.1"/>
</dbReference>
<evidence type="ECO:0000313" key="2">
    <source>
        <dbReference type="EMBL" id="SNY05526.1"/>
    </source>
</evidence>
<dbReference type="GO" id="GO:0016787">
    <property type="term" value="F:hydrolase activity"/>
    <property type="evidence" value="ECO:0007669"/>
    <property type="project" value="UniProtKB-KW"/>
</dbReference>
<dbReference type="InterPro" id="IPR001279">
    <property type="entry name" value="Metallo-B-lactamas"/>
</dbReference>
<dbReference type="AlphaFoldDB" id="A0A285F571"/>
<dbReference type="Gene3D" id="3.60.15.10">
    <property type="entry name" value="Ribonuclease Z/Hydroxyacylglutathione hydrolase-like"/>
    <property type="match status" value="1"/>
</dbReference>
<organism evidence="2 3">
    <name type="scientific">Orenia metallireducens</name>
    <dbReference type="NCBI Taxonomy" id="1413210"/>
    <lineage>
        <taxon>Bacteria</taxon>
        <taxon>Bacillati</taxon>
        <taxon>Bacillota</taxon>
        <taxon>Clostridia</taxon>
        <taxon>Halanaerobiales</taxon>
        <taxon>Halobacteroidaceae</taxon>
        <taxon>Orenia</taxon>
    </lineage>
</organism>
<feature type="domain" description="LTD" evidence="1">
    <location>
        <begin position="281"/>
        <end position="391"/>
    </location>
</feature>
<dbReference type="InterPro" id="IPR035681">
    <property type="entry name" value="ComA-like_MBL"/>
</dbReference>
<dbReference type="OrthoDB" id="9761531at2"/>
<dbReference type="Pfam" id="PF00932">
    <property type="entry name" value="LTD"/>
    <property type="match status" value="1"/>
</dbReference>
<protein>
    <submittedName>
        <fullName evidence="2">Metal-dependent hydrolase, beta-lactamase superfamily II</fullName>
    </submittedName>
</protein>